<dbReference type="SMART" id="SM01289">
    <property type="entry name" value="PYRIN"/>
    <property type="match status" value="1"/>
</dbReference>
<dbReference type="GeneTree" id="ENSGT00940000161714"/>
<dbReference type="InterPro" id="IPR011029">
    <property type="entry name" value="DEATH-like_dom_sf"/>
</dbReference>
<evidence type="ECO:0000256" key="3">
    <source>
        <dbReference type="ARBA" id="ARBA00022859"/>
    </source>
</evidence>
<dbReference type="GO" id="GO:0005829">
    <property type="term" value="C:cytosol"/>
    <property type="evidence" value="ECO:0007669"/>
    <property type="project" value="UniProtKB-ARBA"/>
</dbReference>
<keyword evidence="4" id="KW-0472">Membrane</keyword>
<evidence type="ECO:0000256" key="2">
    <source>
        <dbReference type="ARBA" id="ARBA00022490"/>
    </source>
</evidence>
<accession>A0A9L0SJ93</accession>
<proteinExistence type="predicted"/>
<reference evidence="6 7" key="1">
    <citation type="journal article" date="2009" name="Science">
        <title>Genome sequence, comparative analysis, and population genetics of the domestic horse.</title>
        <authorList>
            <consortium name="Broad Institute Genome Sequencing Platform"/>
            <consortium name="Broad Institute Whole Genome Assembly Team"/>
            <person name="Wade C.M."/>
            <person name="Giulotto E."/>
            <person name="Sigurdsson S."/>
            <person name="Zoli M."/>
            <person name="Gnerre S."/>
            <person name="Imsland F."/>
            <person name="Lear T.L."/>
            <person name="Adelson D.L."/>
            <person name="Bailey E."/>
            <person name="Bellone R.R."/>
            <person name="Bloecker H."/>
            <person name="Distl O."/>
            <person name="Edgar R.C."/>
            <person name="Garber M."/>
            <person name="Leeb T."/>
            <person name="Mauceli E."/>
            <person name="MacLeod J.N."/>
            <person name="Penedo M.C.T."/>
            <person name="Raison J.M."/>
            <person name="Sharpe T."/>
            <person name="Vogel J."/>
            <person name="Andersson L."/>
            <person name="Antczak D.F."/>
            <person name="Biagi T."/>
            <person name="Binns M.M."/>
            <person name="Chowdhary B.P."/>
            <person name="Coleman S.J."/>
            <person name="Della Valle G."/>
            <person name="Fryc S."/>
            <person name="Guerin G."/>
            <person name="Hasegawa T."/>
            <person name="Hill E.W."/>
            <person name="Jurka J."/>
            <person name="Kiialainen A."/>
            <person name="Lindgren G."/>
            <person name="Liu J."/>
            <person name="Magnani E."/>
            <person name="Mickelson J.R."/>
            <person name="Murray J."/>
            <person name="Nergadze S.G."/>
            <person name="Onofrio R."/>
            <person name="Pedroni S."/>
            <person name="Piras M.F."/>
            <person name="Raudsepp T."/>
            <person name="Rocchi M."/>
            <person name="Roeed K.H."/>
            <person name="Ryder O.A."/>
            <person name="Searle S."/>
            <person name="Skow L."/>
            <person name="Swinburne J.E."/>
            <person name="Syvaenen A.C."/>
            <person name="Tozaki T."/>
            <person name="Valberg S.J."/>
            <person name="Vaudin M."/>
            <person name="White J.R."/>
            <person name="Zody M.C."/>
            <person name="Lander E.S."/>
            <person name="Lindblad-Toh K."/>
        </authorList>
    </citation>
    <scope>NUCLEOTIDE SEQUENCE [LARGE SCALE GENOMIC DNA]</scope>
    <source>
        <strain evidence="6 7">Thoroughbred</strain>
    </source>
</reference>
<dbReference type="CDD" id="cd08320">
    <property type="entry name" value="Pyrin_NALPs"/>
    <property type="match status" value="1"/>
</dbReference>
<dbReference type="InterPro" id="IPR004020">
    <property type="entry name" value="DAPIN"/>
</dbReference>
<evidence type="ECO:0000256" key="1">
    <source>
        <dbReference type="ARBA" id="ARBA00004496"/>
    </source>
</evidence>
<dbReference type="Gene3D" id="1.10.533.10">
    <property type="entry name" value="Death Domain, Fas"/>
    <property type="match status" value="1"/>
</dbReference>
<keyword evidence="3" id="KW-0391">Immunity</keyword>
<keyword evidence="2" id="KW-0963">Cytoplasm</keyword>
<organism evidence="6 7">
    <name type="scientific">Equus caballus</name>
    <name type="common">Horse</name>
    <dbReference type="NCBI Taxonomy" id="9796"/>
    <lineage>
        <taxon>Eukaryota</taxon>
        <taxon>Metazoa</taxon>
        <taxon>Chordata</taxon>
        <taxon>Craniata</taxon>
        <taxon>Vertebrata</taxon>
        <taxon>Euteleostomi</taxon>
        <taxon>Mammalia</taxon>
        <taxon>Eutheria</taxon>
        <taxon>Laurasiatheria</taxon>
        <taxon>Perissodactyla</taxon>
        <taxon>Equidae</taxon>
        <taxon>Equus</taxon>
    </lineage>
</organism>
<dbReference type="GO" id="GO:0002376">
    <property type="term" value="P:immune system process"/>
    <property type="evidence" value="ECO:0007669"/>
    <property type="project" value="UniProtKB-KW"/>
</dbReference>
<keyword evidence="7" id="KW-1185">Reference proteome</keyword>
<evidence type="ECO:0000313" key="6">
    <source>
        <dbReference type="Ensembl" id="ENSECAP00000074254.1"/>
    </source>
</evidence>
<comment type="subcellular location">
    <subcellularLocation>
        <location evidence="1">Cytoplasm</location>
    </subcellularLocation>
</comment>
<dbReference type="Pfam" id="PF02758">
    <property type="entry name" value="PYRIN"/>
    <property type="match status" value="1"/>
</dbReference>
<dbReference type="GO" id="GO:0032651">
    <property type="term" value="P:regulation of interleukin-1 beta production"/>
    <property type="evidence" value="ECO:0007669"/>
    <property type="project" value="UniProtKB-ARBA"/>
</dbReference>
<reference evidence="6" key="3">
    <citation type="submission" date="2025-09" db="UniProtKB">
        <authorList>
            <consortium name="Ensembl"/>
        </authorList>
    </citation>
    <scope>IDENTIFICATION</scope>
    <source>
        <strain evidence="6">Thoroughbred</strain>
    </source>
</reference>
<dbReference type="Proteomes" id="UP000002281">
    <property type="component" value="Chromosome 10"/>
</dbReference>
<dbReference type="Ensembl" id="ENSECAT00000126496.1">
    <property type="protein sequence ID" value="ENSECAP00000074254.1"/>
    <property type="gene ID" value="ENSECAG00000020087.3"/>
</dbReference>
<dbReference type="FunFam" id="1.10.533.10:FF:000067">
    <property type="entry name" value="NLR family pyrin domain containing 2"/>
    <property type="match status" value="1"/>
</dbReference>
<dbReference type="PROSITE" id="PS50824">
    <property type="entry name" value="DAPIN"/>
    <property type="match status" value="1"/>
</dbReference>
<feature type="transmembrane region" description="Helical" evidence="4">
    <location>
        <begin position="122"/>
        <end position="147"/>
    </location>
</feature>
<evidence type="ECO:0000259" key="5">
    <source>
        <dbReference type="PROSITE" id="PS50824"/>
    </source>
</evidence>
<evidence type="ECO:0000313" key="7">
    <source>
        <dbReference type="Proteomes" id="UP000002281"/>
    </source>
</evidence>
<keyword evidence="4" id="KW-0812">Transmembrane</keyword>
<dbReference type="GO" id="GO:1901223">
    <property type="term" value="P:negative regulation of non-canonical NF-kappaB signal transduction"/>
    <property type="evidence" value="ECO:0007669"/>
    <property type="project" value="UniProtKB-ARBA"/>
</dbReference>
<dbReference type="SUPFAM" id="SSF47986">
    <property type="entry name" value="DEATH domain"/>
    <property type="match status" value="1"/>
</dbReference>
<sequence length="160" mass="18547">MVPSGQLDFNLQPLLERLDQDELSQFKSLLRTLSLQDELQHIPQTEVEEASGKQLAEILTNRCPRNWVEMVTIQVFDKMNRTDLSERAKDELKEAALKSLQENKPPSLEPLFSHLIFKMDDWLAIFFHSAHCSWLISLGVLPAIYILKTFQKISSDRHFP</sequence>
<protein>
    <submittedName>
        <fullName evidence="6">NLR family pyrin domain containing 2</fullName>
    </submittedName>
</protein>
<name>A0A9L0SJ93_HORSE</name>
<evidence type="ECO:0000256" key="4">
    <source>
        <dbReference type="SAM" id="Phobius"/>
    </source>
</evidence>
<feature type="domain" description="Pyrin" evidence="5">
    <location>
        <begin position="1"/>
        <end position="98"/>
    </location>
</feature>
<dbReference type="AlphaFoldDB" id="A0A9L0SJ93"/>
<keyword evidence="4" id="KW-1133">Transmembrane helix</keyword>
<reference evidence="6" key="2">
    <citation type="submission" date="2025-08" db="UniProtKB">
        <authorList>
            <consortium name="Ensembl"/>
        </authorList>
    </citation>
    <scope>IDENTIFICATION</scope>
    <source>
        <strain evidence="6">Thoroughbred</strain>
    </source>
</reference>